<gene>
    <name evidence="1" type="ORF">CBEIBR21_11380</name>
</gene>
<dbReference type="Proteomes" id="UP000190959">
    <property type="component" value="Unassembled WGS sequence"/>
</dbReference>
<accession>A0A1S9N884</accession>
<dbReference type="EMBL" id="MWMH01000003">
    <property type="protein sequence ID" value="OOP73620.1"/>
    <property type="molecule type" value="Genomic_DNA"/>
</dbReference>
<organism evidence="1 2">
    <name type="scientific">Clostridium beijerinckii</name>
    <name type="common">Clostridium MP</name>
    <dbReference type="NCBI Taxonomy" id="1520"/>
    <lineage>
        <taxon>Bacteria</taxon>
        <taxon>Bacillati</taxon>
        <taxon>Bacillota</taxon>
        <taxon>Clostridia</taxon>
        <taxon>Eubacteriales</taxon>
        <taxon>Clostridiaceae</taxon>
        <taxon>Clostridium</taxon>
    </lineage>
</organism>
<dbReference type="AlphaFoldDB" id="A0A1S9N884"/>
<dbReference type="RefSeq" id="WP_078115657.1">
    <property type="nucleotide sequence ID" value="NZ_WWUA01000016.1"/>
</dbReference>
<reference evidence="1 2" key="1">
    <citation type="submission" date="2017-02" db="EMBL/GenBank/DDBJ databases">
        <title>Genome sequence of Clostridium beijerinckii Br21.</title>
        <authorList>
            <person name="Fonseca B.C."/>
            <person name="Guazzaroni M.E."/>
            <person name="Riano-Pachon D.M."/>
            <person name="Reginatto V."/>
        </authorList>
    </citation>
    <scope>NUCLEOTIDE SEQUENCE [LARGE SCALE GENOMIC DNA]</scope>
    <source>
        <strain evidence="1 2">Br21</strain>
    </source>
</reference>
<name>A0A1S9N884_CLOBE</name>
<proteinExistence type="predicted"/>
<protein>
    <submittedName>
        <fullName evidence="1">Uncharacterized protein</fullName>
    </submittedName>
</protein>
<evidence type="ECO:0000313" key="1">
    <source>
        <dbReference type="EMBL" id="OOP73620.1"/>
    </source>
</evidence>
<sequence length="62" mass="6983">MKGATFYCGAFFIVYESIKILFFEPVISTFNSDIACKNVINGERGTATLFFKKVKYSIKDGI</sequence>
<evidence type="ECO:0000313" key="2">
    <source>
        <dbReference type="Proteomes" id="UP000190959"/>
    </source>
</evidence>
<comment type="caution">
    <text evidence="1">The sequence shown here is derived from an EMBL/GenBank/DDBJ whole genome shotgun (WGS) entry which is preliminary data.</text>
</comment>